<keyword evidence="6" id="KW-1185">Reference proteome</keyword>
<proteinExistence type="predicted"/>
<feature type="region of interest" description="Disordered" evidence="1">
    <location>
        <begin position="827"/>
        <end position="917"/>
    </location>
</feature>
<evidence type="ECO:0000313" key="6">
    <source>
        <dbReference type="Proteomes" id="UP000185663"/>
    </source>
</evidence>
<feature type="signal peptide" evidence="3">
    <location>
        <begin position="1"/>
        <end position="31"/>
    </location>
</feature>
<feature type="chain" id="PRO_5009255952" evidence="3">
    <location>
        <begin position="32"/>
        <end position="917"/>
    </location>
</feature>
<evidence type="ECO:0000313" key="5">
    <source>
        <dbReference type="EMBL" id="SDS03036.1"/>
    </source>
</evidence>
<reference evidence="5 6" key="1">
    <citation type="submission" date="2016-10" db="EMBL/GenBank/DDBJ databases">
        <authorList>
            <person name="de Groot N.N."/>
        </authorList>
    </citation>
    <scope>NUCLEOTIDE SEQUENCE [LARGE SCALE GENOMIC DNA]</scope>
    <source>
        <strain evidence="5 6">DSM 22126</strain>
    </source>
</reference>
<dbReference type="Pfam" id="PF13519">
    <property type="entry name" value="VWA_2"/>
    <property type="match status" value="1"/>
</dbReference>
<feature type="compositionally biased region" description="Basic and acidic residues" evidence="1">
    <location>
        <begin position="831"/>
        <end position="846"/>
    </location>
</feature>
<evidence type="ECO:0000256" key="1">
    <source>
        <dbReference type="SAM" id="MobiDB-lite"/>
    </source>
</evidence>
<feature type="compositionally biased region" description="Low complexity" evidence="1">
    <location>
        <begin position="866"/>
        <end position="907"/>
    </location>
</feature>
<evidence type="ECO:0000256" key="3">
    <source>
        <dbReference type="SAM" id="SignalP"/>
    </source>
</evidence>
<feature type="domain" description="VWFA" evidence="4">
    <location>
        <begin position="61"/>
        <end position="181"/>
    </location>
</feature>
<dbReference type="AlphaFoldDB" id="A0A1H1NVN4"/>
<gene>
    <name evidence="5" type="ORF">SAMN04489860_0634</name>
</gene>
<accession>A0A1H1NVN4</accession>
<dbReference type="Gene3D" id="3.40.50.410">
    <property type="entry name" value="von Willebrand factor, type A domain"/>
    <property type="match status" value="1"/>
</dbReference>
<feature type="transmembrane region" description="Helical" evidence="2">
    <location>
        <begin position="631"/>
        <end position="651"/>
    </location>
</feature>
<dbReference type="OrthoDB" id="4424690at2"/>
<keyword evidence="3" id="KW-0732">Signal</keyword>
<keyword evidence="2" id="KW-1133">Transmembrane helix</keyword>
<keyword evidence="2" id="KW-0472">Membrane</keyword>
<dbReference type="InterPro" id="IPR036465">
    <property type="entry name" value="vWFA_dom_sf"/>
</dbReference>
<dbReference type="EMBL" id="LT629776">
    <property type="protein sequence ID" value="SDS03036.1"/>
    <property type="molecule type" value="Genomic_DNA"/>
</dbReference>
<dbReference type="STRING" id="545619.SAMN04489860_0634"/>
<protein>
    <submittedName>
        <fullName evidence="5">von Willebrand factor type A domain-containing protein</fullName>
    </submittedName>
</protein>
<evidence type="ECO:0000259" key="4">
    <source>
        <dbReference type="Pfam" id="PF13519"/>
    </source>
</evidence>
<dbReference type="SUPFAM" id="SSF53300">
    <property type="entry name" value="vWA-like"/>
    <property type="match status" value="1"/>
</dbReference>
<sequence>MVARTRRIVAAALGLVIGTTASLVTVVPAVAAGGDLSDAGADGFADVSSCVASADTLLASIVVDESGSLQETDPGAARVGAVETAVDSLSGLQGDAGDGLTVETSLAVFGSTYEELVGWGSVDGAHGELLVTAAQNQLPERDTANLTDYRAALTGAQQSLDARAEDLDGTTCKTVLWFTDGRLDVDGTGEGAATESAREDLCTANGVVDGVRGDDVSIIALALFIEGDSSTVTEADREFLRAIAEGTGGGGVECGHVPIAAEDSAGAYLRADQPDGLRRLFAGAGALIDGATPGQSALCPEEACTDGTLDFAVDEGIGGFRAVVQLDEGTDAPTLISPDGDTVTLNGETVKVDDATVVTTSRDGLVTADVTFSGGGSPGGTWRLVADPAGQSAIDLYYFWRATLGVDAADGIVLGEPSQIEVSTSHADGSSIDPETLGSYDVTLTMDGEPVDLSSNDDGTFTAEVTVPASSGVTEVDLTATATALSAPSGIALGPVVSSTSVPAALPPSYATMETRRLDLPDVVGDEPSTGTVTFTGSEDGDTEACFGTADVSGPESAGAVTLTSADGCVEIPAGETVTSDVEVSTRLPADGRITGTIPVTLTGVGADEDLTVDLPVNATMTRPVDEVERWGLVLGLMLLALLIAWVVSWLTRMLVERYALGDTMNVAAVPVVLTPGGLRRTEPRDEAGEPSLLSDLDFGPVAERRNQGSFDTRGLTFGRQGLWNPFAEVQGVVRSDDGAIVVTNDTAGLRVMDDKGRSAPVDIPGTRQFFLVVSPADAAEDEIAARLVVLADGKNGLTTPASRWSDDLAAYEGWDSVVDTVRAAAVARQAAERPPKEPKERRDRGAATSAGADTAPSRSADDLFGTGSAGSTGSTPTAGRSPFDPASPDSSPFDGGPPSSDPFGPSSDDDLFGDGR</sequence>
<feature type="compositionally biased region" description="Acidic residues" evidence="1">
    <location>
        <begin position="908"/>
        <end position="917"/>
    </location>
</feature>
<evidence type="ECO:0000256" key="2">
    <source>
        <dbReference type="SAM" id="Phobius"/>
    </source>
</evidence>
<dbReference type="RefSeq" id="WP_083371559.1">
    <property type="nucleotide sequence ID" value="NZ_LT629776.1"/>
</dbReference>
<keyword evidence="2" id="KW-0812">Transmembrane</keyword>
<name>A0A1H1NVN4_9CELL</name>
<dbReference type="InterPro" id="IPR002035">
    <property type="entry name" value="VWF_A"/>
</dbReference>
<organism evidence="5 6">
    <name type="scientific">Paraoerskovia marina</name>
    <dbReference type="NCBI Taxonomy" id="545619"/>
    <lineage>
        <taxon>Bacteria</taxon>
        <taxon>Bacillati</taxon>
        <taxon>Actinomycetota</taxon>
        <taxon>Actinomycetes</taxon>
        <taxon>Micrococcales</taxon>
        <taxon>Cellulomonadaceae</taxon>
        <taxon>Paraoerskovia</taxon>
    </lineage>
</organism>
<dbReference type="Proteomes" id="UP000185663">
    <property type="component" value="Chromosome I"/>
</dbReference>